<dbReference type="AlphaFoldDB" id="A0A0K6GN15"/>
<evidence type="ECO:0000256" key="4">
    <source>
        <dbReference type="HAMAP-Rule" id="MF_00724"/>
    </source>
</evidence>
<accession>A0A0K6GN15</accession>
<dbReference type="NCBIfam" id="TIGR00205">
    <property type="entry name" value="fliE"/>
    <property type="match status" value="1"/>
</dbReference>
<dbReference type="EMBL" id="CYGZ01000007">
    <property type="protein sequence ID" value="CUA80114.1"/>
    <property type="molecule type" value="Genomic_DNA"/>
</dbReference>
<evidence type="ECO:0000256" key="2">
    <source>
        <dbReference type="ARBA" id="ARBA00009272"/>
    </source>
</evidence>
<keyword evidence="6" id="KW-0282">Flagellum</keyword>
<evidence type="ECO:0000256" key="1">
    <source>
        <dbReference type="ARBA" id="ARBA00004117"/>
    </source>
</evidence>
<dbReference type="OrthoDB" id="9812413at2"/>
<dbReference type="Pfam" id="PF02049">
    <property type="entry name" value="FliE"/>
    <property type="match status" value="1"/>
</dbReference>
<evidence type="ECO:0000313" key="7">
    <source>
        <dbReference type="Proteomes" id="UP000182738"/>
    </source>
</evidence>
<evidence type="ECO:0000256" key="3">
    <source>
        <dbReference type="ARBA" id="ARBA00023143"/>
    </source>
</evidence>
<dbReference type="GO" id="GO:0005198">
    <property type="term" value="F:structural molecule activity"/>
    <property type="evidence" value="ECO:0007669"/>
    <property type="project" value="UniProtKB-UniRule"/>
</dbReference>
<keyword evidence="7" id="KW-1185">Reference proteome</keyword>
<dbReference type="Proteomes" id="UP000182738">
    <property type="component" value="Unassembled WGS sequence"/>
</dbReference>
<dbReference type="GO" id="GO:0071973">
    <property type="term" value="P:bacterial-type flagellum-dependent cell motility"/>
    <property type="evidence" value="ECO:0007669"/>
    <property type="project" value="InterPro"/>
</dbReference>
<evidence type="ECO:0000313" key="6">
    <source>
        <dbReference type="EMBL" id="CUA80114.1"/>
    </source>
</evidence>
<dbReference type="GO" id="GO:0009425">
    <property type="term" value="C:bacterial-type flagellum basal body"/>
    <property type="evidence" value="ECO:0007669"/>
    <property type="project" value="UniProtKB-SubCell"/>
</dbReference>
<dbReference type="PRINTS" id="PR01006">
    <property type="entry name" value="FLGHOOKFLIE"/>
</dbReference>
<gene>
    <name evidence="4" type="primary">fliE</name>
    <name evidence="6" type="ORF">Ga0061060_107126</name>
</gene>
<dbReference type="PANTHER" id="PTHR34653:SF1">
    <property type="entry name" value="FLAGELLAR HOOK-BASAL BODY COMPLEX PROTEIN FLIE"/>
    <property type="match status" value="1"/>
</dbReference>
<sequence length="97" mass="10973">MIDRIQRTALSPAVQQQAIKPAEAQRAFSQFLKEAIHEVNKQQIESDQLTTKLAKGENVDLHNVMIASQKASVSLQLAIEVRNKVIEAYQEVMRMQV</sequence>
<dbReference type="InterPro" id="IPR001624">
    <property type="entry name" value="FliE"/>
</dbReference>
<name>A0A0K6GN15_9BACL</name>
<dbReference type="GO" id="GO:0003774">
    <property type="term" value="F:cytoskeletal motor activity"/>
    <property type="evidence" value="ECO:0007669"/>
    <property type="project" value="InterPro"/>
</dbReference>
<protein>
    <recommendedName>
        <fullName evidence="4 5">Flagellar hook-basal body complex protein FliE</fullName>
    </recommendedName>
</protein>
<reference evidence="7" key="1">
    <citation type="submission" date="2015-08" db="EMBL/GenBank/DDBJ databases">
        <authorList>
            <person name="Varghese N."/>
        </authorList>
    </citation>
    <scope>NUCLEOTIDE SEQUENCE [LARGE SCALE GENOMIC DNA]</scope>
    <source>
        <strain evidence="7">DSM 27374</strain>
    </source>
</reference>
<dbReference type="RefSeq" id="WP_055441146.1">
    <property type="nucleotide sequence ID" value="NZ_BAABDZ010000010.1"/>
</dbReference>
<comment type="similarity">
    <text evidence="2 4">Belongs to the FliE family.</text>
</comment>
<evidence type="ECO:0000256" key="5">
    <source>
        <dbReference type="NCBIfam" id="TIGR00205"/>
    </source>
</evidence>
<keyword evidence="6" id="KW-0969">Cilium</keyword>
<keyword evidence="3 4" id="KW-0975">Bacterial flagellum</keyword>
<comment type="subcellular location">
    <subcellularLocation>
        <location evidence="1 4">Bacterial flagellum basal body</location>
    </subcellularLocation>
</comment>
<organism evidence="6 7">
    <name type="scientific">Anoxybacillus suryakundensis</name>
    <dbReference type="NCBI Taxonomy" id="1325335"/>
    <lineage>
        <taxon>Bacteria</taxon>
        <taxon>Bacillati</taxon>
        <taxon>Bacillota</taxon>
        <taxon>Bacilli</taxon>
        <taxon>Bacillales</taxon>
        <taxon>Anoxybacillaceae</taxon>
        <taxon>Anoxybacillus</taxon>
    </lineage>
</organism>
<proteinExistence type="inferred from homology"/>
<dbReference type="STRING" id="1325335.GCA_001418025_01423"/>
<dbReference type="HAMAP" id="MF_00724">
    <property type="entry name" value="FliE"/>
    <property type="match status" value="1"/>
</dbReference>
<keyword evidence="6" id="KW-0966">Cell projection</keyword>
<dbReference type="PANTHER" id="PTHR34653">
    <property type="match status" value="1"/>
</dbReference>